<keyword evidence="1" id="KW-0378">Hydrolase</keyword>
<feature type="domain" description="BD-FAE-like" evidence="2">
    <location>
        <begin position="52"/>
        <end position="246"/>
    </location>
</feature>
<dbReference type="InterPro" id="IPR049492">
    <property type="entry name" value="BD-FAE-like_dom"/>
</dbReference>
<gene>
    <name evidence="3" type="ORF">METZ01_LOCUS196001</name>
</gene>
<reference evidence="3" key="1">
    <citation type="submission" date="2018-05" db="EMBL/GenBank/DDBJ databases">
        <authorList>
            <person name="Lanie J.A."/>
            <person name="Ng W.-L."/>
            <person name="Kazmierczak K.M."/>
            <person name="Andrzejewski T.M."/>
            <person name="Davidsen T.M."/>
            <person name="Wayne K.J."/>
            <person name="Tettelin H."/>
            <person name="Glass J.I."/>
            <person name="Rusch D."/>
            <person name="Podicherti R."/>
            <person name="Tsui H.-C.T."/>
            <person name="Winkler M.E."/>
        </authorList>
    </citation>
    <scope>NUCLEOTIDE SEQUENCE</scope>
</reference>
<proteinExistence type="predicted"/>
<organism evidence="3">
    <name type="scientific">marine metagenome</name>
    <dbReference type="NCBI Taxonomy" id="408172"/>
    <lineage>
        <taxon>unclassified sequences</taxon>
        <taxon>metagenomes</taxon>
        <taxon>ecological metagenomes</taxon>
    </lineage>
</organism>
<evidence type="ECO:0000313" key="3">
    <source>
        <dbReference type="EMBL" id="SVB43147.1"/>
    </source>
</evidence>
<dbReference type="InterPro" id="IPR029058">
    <property type="entry name" value="AB_hydrolase_fold"/>
</dbReference>
<feature type="non-terminal residue" evidence="3">
    <location>
        <position position="272"/>
    </location>
</feature>
<protein>
    <recommendedName>
        <fullName evidence="2">BD-FAE-like domain-containing protein</fullName>
    </recommendedName>
</protein>
<dbReference type="PANTHER" id="PTHR48081:SF30">
    <property type="entry name" value="ACETYL-HYDROLASE LIPR-RELATED"/>
    <property type="match status" value="1"/>
</dbReference>
<dbReference type="PANTHER" id="PTHR48081">
    <property type="entry name" value="AB HYDROLASE SUPERFAMILY PROTEIN C4A8.06C"/>
    <property type="match status" value="1"/>
</dbReference>
<dbReference type="SUPFAM" id="SSF53474">
    <property type="entry name" value="alpha/beta-Hydrolases"/>
    <property type="match status" value="1"/>
</dbReference>
<evidence type="ECO:0000256" key="1">
    <source>
        <dbReference type="ARBA" id="ARBA00022801"/>
    </source>
</evidence>
<dbReference type="EMBL" id="UINC01041620">
    <property type="protein sequence ID" value="SVB43147.1"/>
    <property type="molecule type" value="Genomic_DNA"/>
</dbReference>
<dbReference type="GO" id="GO:0004806">
    <property type="term" value="F:triacylglycerol lipase activity"/>
    <property type="evidence" value="ECO:0007669"/>
    <property type="project" value="TreeGrafter"/>
</dbReference>
<dbReference type="Gene3D" id="3.40.50.1820">
    <property type="entry name" value="alpha/beta hydrolase"/>
    <property type="match status" value="1"/>
</dbReference>
<dbReference type="Pfam" id="PF20434">
    <property type="entry name" value="BD-FAE"/>
    <property type="match status" value="1"/>
</dbReference>
<dbReference type="InterPro" id="IPR050300">
    <property type="entry name" value="GDXG_lipolytic_enzyme"/>
</dbReference>
<evidence type="ECO:0000259" key="2">
    <source>
        <dbReference type="Pfam" id="PF20434"/>
    </source>
</evidence>
<dbReference type="AlphaFoldDB" id="A0A382DZY2"/>
<accession>A0A382DZY2</accession>
<sequence length="272" mass="29414">MKKTTLIMTVLLASLALHAQEKKGPYESGFELPGSRAEVYKTIGDVKLKIYIYEPKGHKAGAKRPAIVFFFGGGWRGGTPRQFLEHCRYLASKGMVAMTADYRVSSRQGTKPFHCARDGKSAVRWIRENAKRLGIDPGRIAAGGGSAGGHVAGCTGTLPEHDEPGEDAKVSSVPNAMVLFNPVLITAEAEGLKTFGGDRLEKLKARLGVEDPKTMSPYHNIRKGLPPTLVLHGKGDTTVPYSTAEAYVKQATKTGLRAELAGYEDMPHGFFN</sequence>
<name>A0A382DZY2_9ZZZZ</name>